<feature type="transmembrane region" description="Helical" evidence="1">
    <location>
        <begin position="88"/>
        <end position="110"/>
    </location>
</feature>
<gene>
    <name evidence="2" type="ORF">U3653_11475</name>
</gene>
<feature type="transmembrane region" description="Helical" evidence="1">
    <location>
        <begin position="56"/>
        <end position="76"/>
    </location>
</feature>
<evidence type="ECO:0000313" key="2">
    <source>
        <dbReference type="EMBL" id="MEB3510640.1"/>
    </source>
</evidence>
<sequence length="121" mass="12763">MRMVQPLERPVVLALIYTVGSVLLGPAIYLGGYLLFTDGLMDYCDSAAREEAFRAAQGFQIAGGGVMLVAGCALLADLSAHRRRISRVRFFSSGFGILAMMCGFGLVILLSGPSGQVCSPG</sequence>
<name>A0ABU6AT89_9NOCA</name>
<evidence type="ECO:0000313" key="3">
    <source>
        <dbReference type="Proteomes" id="UP001348098"/>
    </source>
</evidence>
<keyword evidence="1" id="KW-0812">Transmembrane</keyword>
<feature type="transmembrane region" description="Helical" evidence="1">
    <location>
        <begin position="12"/>
        <end position="36"/>
    </location>
</feature>
<comment type="caution">
    <text evidence="2">The sequence shown here is derived from an EMBL/GenBank/DDBJ whole genome shotgun (WGS) entry which is preliminary data.</text>
</comment>
<dbReference type="RefSeq" id="WP_195078602.1">
    <property type="nucleotide sequence ID" value="NZ_JAYESH010000005.1"/>
</dbReference>
<keyword evidence="1" id="KW-0472">Membrane</keyword>
<protein>
    <recommendedName>
        <fullName evidence="4">DUF998 domain-containing protein</fullName>
    </recommendedName>
</protein>
<evidence type="ECO:0000256" key="1">
    <source>
        <dbReference type="SAM" id="Phobius"/>
    </source>
</evidence>
<dbReference type="Proteomes" id="UP001348098">
    <property type="component" value="Unassembled WGS sequence"/>
</dbReference>
<keyword evidence="3" id="KW-1185">Reference proteome</keyword>
<accession>A0ABU6AT89</accession>
<reference evidence="2 3" key="1">
    <citation type="submission" date="2023-12" db="EMBL/GenBank/DDBJ databases">
        <title>novel species in genus Nocarida.</title>
        <authorList>
            <person name="Li Z."/>
        </authorList>
    </citation>
    <scope>NUCLEOTIDE SEQUENCE [LARGE SCALE GENOMIC DNA]</scope>
    <source>
        <strain evidence="2 3">CDC186</strain>
    </source>
</reference>
<evidence type="ECO:0008006" key="4">
    <source>
        <dbReference type="Google" id="ProtNLM"/>
    </source>
</evidence>
<organism evidence="2 3">
    <name type="scientific">Nocardia implantans</name>
    <dbReference type="NCBI Taxonomy" id="3108168"/>
    <lineage>
        <taxon>Bacteria</taxon>
        <taxon>Bacillati</taxon>
        <taxon>Actinomycetota</taxon>
        <taxon>Actinomycetes</taxon>
        <taxon>Mycobacteriales</taxon>
        <taxon>Nocardiaceae</taxon>
        <taxon>Nocardia</taxon>
    </lineage>
</organism>
<proteinExistence type="predicted"/>
<keyword evidence="1" id="KW-1133">Transmembrane helix</keyword>
<dbReference type="EMBL" id="JAYKYQ010000004">
    <property type="protein sequence ID" value="MEB3510640.1"/>
    <property type="molecule type" value="Genomic_DNA"/>
</dbReference>